<name>L8GL74_ACACF</name>
<feature type="region of interest" description="Disordered" evidence="1">
    <location>
        <begin position="1"/>
        <end position="62"/>
    </location>
</feature>
<feature type="compositionally biased region" description="Polar residues" evidence="1">
    <location>
        <begin position="26"/>
        <end position="35"/>
    </location>
</feature>
<feature type="compositionally biased region" description="Basic and acidic residues" evidence="1">
    <location>
        <begin position="36"/>
        <end position="46"/>
    </location>
</feature>
<dbReference type="VEuPathDB" id="AmoebaDB:ACA1_358670"/>
<gene>
    <name evidence="3" type="ORF">ACA1_358670</name>
</gene>
<dbReference type="Proteomes" id="UP000011083">
    <property type="component" value="Unassembled WGS sequence"/>
</dbReference>
<dbReference type="RefSeq" id="XP_004335582.1">
    <property type="nucleotide sequence ID" value="XM_004335534.1"/>
</dbReference>
<dbReference type="EMBL" id="KB008090">
    <property type="protein sequence ID" value="ELR13569.1"/>
    <property type="molecule type" value="Genomic_DNA"/>
</dbReference>
<dbReference type="KEGG" id="acan:ACA1_358670"/>
<sequence>MKETAPPGTATHNQQYDQQYDDQNDASMNGSATKNESGEAKNESGNEMRTGGTEAEGGGGGGMEGALGLLFLQQTTPGHPRGDITQAITFRIAELLSAQLVVEEKVLFPVLLACGERGRALVDAARAEHPAMMTGLVALQGTHYTQPSFGPTIEPLIALIAKRSYREEQEIQPCLQQRLAPTDYAELTRLVDRVRELKSSDHNIETSVRALADKLKAT</sequence>
<evidence type="ECO:0000313" key="3">
    <source>
        <dbReference type="EMBL" id="ELR13569.1"/>
    </source>
</evidence>
<evidence type="ECO:0000259" key="2">
    <source>
        <dbReference type="Pfam" id="PF01814"/>
    </source>
</evidence>
<dbReference type="Gene3D" id="1.20.120.520">
    <property type="entry name" value="nmb1532 protein domain like"/>
    <property type="match status" value="1"/>
</dbReference>
<dbReference type="Pfam" id="PF01814">
    <property type="entry name" value="Hemerythrin"/>
    <property type="match status" value="1"/>
</dbReference>
<keyword evidence="4" id="KW-1185">Reference proteome</keyword>
<protein>
    <recommendedName>
        <fullName evidence="2">Hemerythrin-like domain-containing protein</fullName>
    </recommendedName>
</protein>
<feature type="domain" description="Hemerythrin-like" evidence="2">
    <location>
        <begin position="79"/>
        <end position="174"/>
    </location>
</feature>
<dbReference type="GeneID" id="14914126"/>
<accession>L8GL74</accession>
<dbReference type="InterPro" id="IPR012312">
    <property type="entry name" value="Hemerythrin-like"/>
</dbReference>
<proteinExistence type="predicted"/>
<evidence type="ECO:0000313" key="4">
    <source>
        <dbReference type="Proteomes" id="UP000011083"/>
    </source>
</evidence>
<evidence type="ECO:0000256" key="1">
    <source>
        <dbReference type="SAM" id="MobiDB-lite"/>
    </source>
</evidence>
<reference evidence="3 4" key="1">
    <citation type="journal article" date="2013" name="Genome Biol.">
        <title>Genome of Acanthamoeba castellanii highlights extensive lateral gene transfer and early evolution of tyrosine kinase signaling.</title>
        <authorList>
            <person name="Clarke M."/>
            <person name="Lohan A.J."/>
            <person name="Liu B."/>
            <person name="Lagkouvardos I."/>
            <person name="Roy S."/>
            <person name="Zafar N."/>
            <person name="Bertelli C."/>
            <person name="Schilde C."/>
            <person name="Kianianmomeni A."/>
            <person name="Burglin T.R."/>
            <person name="Frech C."/>
            <person name="Turcotte B."/>
            <person name="Kopec K.O."/>
            <person name="Synnott J.M."/>
            <person name="Choo C."/>
            <person name="Paponov I."/>
            <person name="Finkler A."/>
            <person name="Soon Heng Tan C."/>
            <person name="Hutchins A.P."/>
            <person name="Weinmeier T."/>
            <person name="Rattei T."/>
            <person name="Chu J.S."/>
            <person name="Gimenez G."/>
            <person name="Irimia M."/>
            <person name="Rigden D.J."/>
            <person name="Fitzpatrick D.A."/>
            <person name="Lorenzo-Morales J."/>
            <person name="Bateman A."/>
            <person name="Chiu C.H."/>
            <person name="Tang P."/>
            <person name="Hegemann P."/>
            <person name="Fromm H."/>
            <person name="Raoult D."/>
            <person name="Greub G."/>
            <person name="Miranda-Saavedra D."/>
            <person name="Chen N."/>
            <person name="Nash P."/>
            <person name="Ginger M.L."/>
            <person name="Horn M."/>
            <person name="Schaap P."/>
            <person name="Caler L."/>
            <person name="Loftus B."/>
        </authorList>
    </citation>
    <scope>NUCLEOTIDE SEQUENCE [LARGE SCALE GENOMIC DNA]</scope>
    <source>
        <strain evidence="3 4">Neff</strain>
    </source>
</reference>
<organism evidence="3 4">
    <name type="scientific">Acanthamoeba castellanii (strain ATCC 30010 / Neff)</name>
    <dbReference type="NCBI Taxonomy" id="1257118"/>
    <lineage>
        <taxon>Eukaryota</taxon>
        <taxon>Amoebozoa</taxon>
        <taxon>Discosea</taxon>
        <taxon>Longamoebia</taxon>
        <taxon>Centramoebida</taxon>
        <taxon>Acanthamoebidae</taxon>
        <taxon>Acanthamoeba</taxon>
    </lineage>
</organism>
<dbReference type="AlphaFoldDB" id="L8GL74"/>